<evidence type="ECO:0000256" key="3">
    <source>
        <dbReference type="PROSITE-ProRule" id="PRU10007"/>
    </source>
</evidence>
<dbReference type="AlphaFoldDB" id="D0LJF0"/>
<dbReference type="Proteomes" id="UP000001880">
    <property type="component" value="Chromosome"/>
</dbReference>
<dbReference type="HOGENOM" id="CLU_005391_1_0_7"/>
<keyword evidence="7" id="KW-1185">Reference proteome</keyword>
<dbReference type="PROSITE" id="PS00687">
    <property type="entry name" value="ALDEHYDE_DEHYDR_GLU"/>
    <property type="match status" value="1"/>
</dbReference>
<evidence type="ECO:0000313" key="7">
    <source>
        <dbReference type="Proteomes" id="UP000001880"/>
    </source>
</evidence>
<dbReference type="Gene3D" id="3.40.605.10">
    <property type="entry name" value="Aldehyde Dehydrogenase, Chain A, domain 1"/>
    <property type="match status" value="1"/>
</dbReference>
<dbReference type="FunFam" id="3.40.309.10:FF:000009">
    <property type="entry name" value="Aldehyde dehydrogenase A"/>
    <property type="match status" value="1"/>
</dbReference>
<dbReference type="InterPro" id="IPR029510">
    <property type="entry name" value="Ald_DH_CS_GLU"/>
</dbReference>
<gene>
    <name evidence="6" type="ordered locus">Hoch_4025</name>
</gene>
<comment type="similarity">
    <text evidence="1 4">Belongs to the aldehyde dehydrogenase family.</text>
</comment>
<evidence type="ECO:0000313" key="6">
    <source>
        <dbReference type="EMBL" id="ACY16524.1"/>
    </source>
</evidence>
<proteinExistence type="inferred from homology"/>
<dbReference type="Gene3D" id="3.40.309.10">
    <property type="entry name" value="Aldehyde Dehydrogenase, Chain A, domain 2"/>
    <property type="match status" value="1"/>
</dbReference>
<evidence type="ECO:0000256" key="2">
    <source>
        <dbReference type="ARBA" id="ARBA00023002"/>
    </source>
</evidence>
<dbReference type="GO" id="GO:0016620">
    <property type="term" value="F:oxidoreductase activity, acting on the aldehyde or oxo group of donors, NAD or NADP as acceptor"/>
    <property type="evidence" value="ECO:0007669"/>
    <property type="project" value="InterPro"/>
</dbReference>
<organism evidence="6 7">
    <name type="scientific">Haliangium ochraceum (strain DSM 14365 / JCM 11303 / SMP-2)</name>
    <dbReference type="NCBI Taxonomy" id="502025"/>
    <lineage>
        <taxon>Bacteria</taxon>
        <taxon>Pseudomonadati</taxon>
        <taxon>Myxococcota</taxon>
        <taxon>Polyangia</taxon>
        <taxon>Haliangiales</taxon>
        <taxon>Kofleriaceae</taxon>
        <taxon>Haliangium</taxon>
    </lineage>
</organism>
<dbReference type="EMBL" id="CP001804">
    <property type="protein sequence ID" value="ACY16524.1"/>
    <property type="molecule type" value="Genomic_DNA"/>
</dbReference>
<evidence type="ECO:0000256" key="4">
    <source>
        <dbReference type="RuleBase" id="RU003345"/>
    </source>
</evidence>
<keyword evidence="2 4" id="KW-0560">Oxidoreductase</keyword>
<feature type="domain" description="Aldehyde dehydrogenase" evidence="5">
    <location>
        <begin position="6"/>
        <end position="457"/>
    </location>
</feature>
<protein>
    <submittedName>
        <fullName evidence="6">Aldehyde Dehydrogenase</fullName>
    </submittedName>
</protein>
<dbReference type="SUPFAM" id="SSF53720">
    <property type="entry name" value="ALDH-like"/>
    <property type="match status" value="1"/>
</dbReference>
<dbReference type="eggNOG" id="COG1012">
    <property type="taxonomic scope" value="Bacteria"/>
</dbReference>
<dbReference type="OrthoDB" id="9762436at2"/>
<reference evidence="6 7" key="1">
    <citation type="journal article" date="2010" name="Stand. Genomic Sci.">
        <title>Complete genome sequence of Haliangium ochraceum type strain (SMP-2).</title>
        <authorList>
            <consortium name="US DOE Joint Genome Institute (JGI-PGF)"/>
            <person name="Ivanova N."/>
            <person name="Daum C."/>
            <person name="Lang E."/>
            <person name="Abt B."/>
            <person name="Kopitz M."/>
            <person name="Saunders E."/>
            <person name="Lapidus A."/>
            <person name="Lucas S."/>
            <person name="Glavina Del Rio T."/>
            <person name="Nolan M."/>
            <person name="Tice H."/>
            <person name="Copeland A."/>
            <person name="Cheng J.F."/>
            <person name="Chen F."/>
            <person name="Bruce D."/>
            <person name="Goodwin L."/>
            <person name="Pitluck S."/>
            <person name="Mavromatis K."/>
            <person name="Pati A."/>
            <person name="Mikhailova N."/>
            <person name="Chen A."/>
            <person name="Palaniappan K."/>
            <person name="Land M."/>
            <person name="Hauser L."/>
            <person name="Chang Y.J."/>
            <person name="Jeffries C.D."/>
            <person name="Detter J.C."/>
            <person name="Brettin T."/>
            <person name="Rohde M."/>
            <person name="Goker M."/>
            <person name="Bristow J."/>
            <person name="Markowitz V."/>
            <person name="Eisen J.A."/>
            <person name="Hugenholtz P."/>
            <person name="Kyrpides N.C."/>
            <person name="Klenk H.P."/>
        </authorList>
    </citation>
    <scope>NUCLEOTIDE SEQUENCE [LARGE SCALE GENOMIC DNA]</scope>
    <source>
        <strain evidence="7">DSM 14365 / CIP 107738 / JCM 11303 / AJ 13395 / SMP-2</strain>
    </source>
</reference>
<accession>D0LJF0</accession>
<name>D0LJF0_HALO1</name>
<dbReference type="InterPro" id="IPR015590">
    <property type="entry name" value="Aldehyde_DH_dom"/>
</dbReference>
<feature type="active site" evidence="3">
    <location>
        <position position="231"/>
    </location>
</feature>
<evidence type="ECO:0000256" key="1">
    <source>
        <dbReference type="ARBA" id="ARBA00009986"/>
    </source>
</evidence>
<dbReference type="InterPro" id="IPR016161">
    <property type="entry name" value="Ald_DH/histidinol_DH"/>
</dbReference>
<dbReference type="STRING" id="502025.Hoch_4025"/>
<dbReference type="Pfam" id="PF00171">
    <property type="entry name" value="Aldedh"/>
    <property type="match status" value="1"/>
</dbReference>
<sequence>MKPSLTLTSPYDQRVIATLTPDTDEELRGKLERAHQATQAWRKVPLEQRIAQVTRAVKIFEDEREDVEREVSLQMGKPLGEARGELSTFLDRAAHLLAIAPQALAADILPEKPGFERRIEHVPLGVVLNIVAWNYPLLLPVNVVVPALLAGNAVLLKHSDLTALTGRRFARAFASLEVPHLVQDLVATHPQIADVIADKRVAHVSFTGSVRGGREVYQTTAQSRFIDVGLELGGKDAAYVAADADLAFAVANVVEGACYNAGQSCCAIERAYVHASLYDEFLERARALMGELVLGDPLAEGTSLGPLATAGKAAELAAQVAEARAAGARVLAGGKVPGEIAHGAGFFAPTLLADVPQGSGAMQEESFGPILPVAKVADDDEALRLMNDSSYGLTASVWTRDRDRAERMARELEVGTVFQNRCDYLDPALPWTGVRDSGKGSSLSRYGFVHLTRRKSIHFRTQT</sequence>
<dbReference type="RefSeq" id="WP_012829122.1">
    <property type="nucleotide sequence ID" value="NC_013440.1"/>
</dbReference>
<dbReference type="KEGG" id="hoh:Hoch_4025"/>
<dbReference type="PANTHER" id="PTHR11699">
    <property type="entry name" value="ALDEHYDE DEHYDROGENASE-RELATED"/>
    <property type="match status" value="1"/>
</dbReference>
<evidence type="ECO:0000259" key="5">
    <source>
        <dbReference type="Pfam" id="PF00171"/>
    </source>
</evidence>
<dbReference type="InterPro" id="IPR016162">
    <property type="entry name" value="Ald_DH_N"/>
</dbReference>
<dbReference type="InterPro" id="IPR016163">
    <property type="entry name" value="Ald_DH_C"/>
</dbReference>